<keyword evidence="1" id="KW-1133">Transmembrane helix</keyword>
<feature type="domain" description="WxL Interacting Protein host binding" evidence="3">
    <location>
        <begin position="183"/>
        <end position="320"/>
    </location>
</feature>
<evidence type="ECO:0008006" key="6">
    <source>
        <dbReference type="Google" id="ProtNLM"/>
    </source>
</evidence>
<protein>
    <recommendedName>
        <fullName evidence="6">DUF3324 domain-containing protein</fullName>
    </recommendedName>
</protein>
<organism evidence="4 5">
    <name type="scientific">Latilactobacillus graminis DSM 20719</name>
    <dbReference type="NCBI Taxonomy" id="1423752"/>
    <lineage>
        <taxon>Bacteria</taxon>
        <taxon>Bacillati</taxon>
        <taxon>Bacillota</taxon>
        <taxon>Bacilli</taxon>
        <taxon>Lactobacillales</taxon>
        <taxon>Lactobacillaceae</taxon>
        <taxon>Latilactobacillus</taxon>
    </lineage>
</organism>
<reference evidence="4 5" key="1">
    <citation type="journal article" date="2015" name="Genome Announc.">
        <title>Expanding the biotechnology potential of lactobacilli through comparative genomics of 213 strains and associated genera.</title>
        <authorList>
            <person name="Sun Z."/>
            <person name="Harris H.M."/>
            <person name="McCann A."/>
            <person name="Guo C."/>
            <person name="Argimon S."/>
            <person name="Zhang W."/>
            <person name="Yang X."/>
            <person name="Jeffery I.B."/>
            <person name="Cooney J.C."/>
            <person name="Kagawa T.F."/>
            <person name="Liu W."/>
            <person name="Song Y."/>
            <person name="Salvetti E."/>
            <person name="Wrobel A."/>
            <person name="Rasinkangas P."/>
            <person name="Parkhill J."/>
            <person name="Rea M.C."/>
            <person name="O'Sullivan O."/>
            <person name="Ritari J."/>
            <person name="Douillard F.P."/>
            <person name="Paul Ross R."/>
            <person name="Yang R."/>
            <person name="Briner A.E."/>
            <person name="Felis G.E."/>
            <person name="de Vos W.M."/>
            <person name="Barrangou R."/>
            <person name="Klaenhammer T.R."/>
            <person name="Caufield P.W."/>
            <person name="Cui Y."/>
            <person name="Zhang H."/>
            <person name="O'Toole P.W."/>
        </authorList>
    </citation>
    <scope>NUCLEOTIDE SEQUENCE [LARGE SCALE GENOMIC DNA]</scope>
    <source>
        <strain evidence="4 5">DSM 20719</strain>
    </source>
</reference>
<accession>A0AA89L4U8</accession>
<evidence type="ECO:0000259" key="2">
    <source>
        <dbReference type="Pfam" id="PF06030"/>
    </source>
</evidence>
<dbReference type="InterPro" id="IPR010317">
    <property type="entry name" value="WxLIP_PGBD"/>
</dbReference>
<evidence type="ECO:0000256" key="1">
    <source>
        <dbReference type="SAM" id="Phobius"/>
    </source>
</evidence>
<dbReference type="Proteomes" id="UP000050823">
    <property type="component" value="Unassembled WGS sequence"/>
</dbReference>
<evidence type="ECO:0000313" key="4">
    <source>
        <dbReference type="EMBL" id="KRM24471.1"/>
    </source>
</evidence>
<gene>
    <name evidence="4" type="ORF">FC90_GL000175</name>
</gene>
<dbReference type="AlphaFoldDB" id="A0AA89L4U8"/>
<keyword evidence="1" id="KW-0472">Membrane</keyword>
<dbReference type="Pfam" id="PF11797">
    <property type="entry name" value="WxLIP_HBD"/>
    <property type="match status" value="1"/>
</dbReference>
<keyword evidence="1" id="KW-0812">Transmembrane</keyword>
<evidence type="ECO:0000259" key="3">
    <source>
        <dbReference type="Pfam" id="PF11797"/>
    </source>
</evidence>
<dbReference type="InterPro" id="IPR021759">
    <property type="entry name" value="WxLIP_HBD"/>
</dbReference>
<proteinExistence type="predicted"/>
<feature type="domain" description="WxL Interacting Protein peptidoglycan binding" evidence="2">
    <location>
        <begin position="58"/>
        <end position="174"/>
    </location>
</feature>
<dbReference type="Pfam" id="PF06030">
    <property type="entry name" value="WxLIP_PGBD"/>
    <property type="match status" value="1"/>
</dbReference>
<feature type="transmembrane region" description="Helical" evidence="1">
    <location>
        <begin position="333"/>
        <end position="351"/>
    </location>
</feature>
<dbReference type="RefSeq" id="WP_057907270.1">
    <property type="nucleotide sequence ID" value="NZ_AYZB01000001.1"/>
</dbReference>
<sequence>MIKKAELTNAYKKNIWRVLLLIILNGLLLLSIASGSVSAKSHRIKSKVDNTVPMTVQVLPKLPPDNLGGRHLGYFVLPMVDHKERKETVRLYNPTNQTIKIRFKAADATTNNNGSVDYTGAHAVDHSLLKKPASSMIKVPQSLKLKPQAGRSVTFTVKNVADNFKGQKAAALNIIADGVNANRSSIRNRYVYAIGVVLQGEKLPKRQLQRLKVSGIDVGLTKAKKAAIRVKLANPDATYLKQTKLQVKLVNRKYHFFKYQDVKKDLKIAPNSSFKDDILLGGKRLVPGVYRLTMTAKTDRYHQTATKYVEITKNKARFINAHNYLYLKYRNRLLIGLLVLLIIVAALTIGLRRRFKRRKKDLNE</sequence>
<name>A0AA89L4U8_9LACO</name>
<evidence type="ECO:0000313" key="5">
    <source>
        <dbReference type="Proteomes" id="UP000050823"/>
    </source>
</evidence>
<comment type="caution">
    <text evidence="4">The sequence shown here is derived from an EMBL/GenBank/DDBJ whole genome shotgun (WGS) entry which is preliminary data.</text>
</comment>
<dbReference type="EMBL" id="AYZB01000001">
    <property type="protein sequence ID" value="KRM24471.1"/>
    <property type="molecule type" value="Genomic_DNA"/>
</dbReference>